<sequence length="1450" mass="161684">MAFEGEQSEVDGVNDRSEADTDEGQRAIEPGSDHLEYDQSRDSPEQDEDKDQALEYVVSKLKEISTMQIEGFEFCDIAAVLGYQYHDLYQEKQRIEYLRVALYLAMAAVLTMPRNHSKLLMVVGLLTDVLKSKFELRSNMMDLLRAIELSEKAVEQASPADEGSADFRCALSFLYETKYGHTFDVEDLEWAVYHGEDAVAAVSIDHKDYGLHQHNLGDKLSGLYRRTGLKEHLDRAMTAAQQAVDVTPLDHPNRPGYLNNLASCASRMAKLSGRRSDAERALRLAQEVVDTCAPEEWLYPIYLTNLGNRHSDMYKFTSNIEDIDESIRFGRLTLEQEVTNGKVSKGLPGHMSNLAASLFRRYEKANSRDDLLQAIHMQRAALGLLSPIPNAERAMMLGNMCSLLEAQYKLSRNIIDLEEAIQCARGAVDGSLTRSPDEGDHLEKLSRLLATRFKHTSDPKDLEEAEKQAENAVTAPVYEDGDDKSRWIVYSHLANIIASQFSLERTLTADNVNRAYRMAQRAVSQFPEVDSRRPALLNNLASVLQYRFRRSNSQHDLDTAISLVQEGLAAMGPKNEARAMLLSNLSNYLSLKYDYTRFRSQLEDCVLLAEEALKVAKEQNISDMTRYYNGLSTALVKRHEKFGYMGDLERAASLGEEAIAAAPPGHKGKLAKMQHNASLKFSTKARTRLGTLADMERAIELAEKAVAATPEGHHHLPRYRSSLADHFVLRYDMKGDMADLDSAIGLIEEILASVPQGNLHRPGYLKCLSIYYQWKFEAIYQAQLLPTTLHGDKEGTETVAKTTQGVSDLSNDRAEAIQYLNRAIELSLEAVNACRDDDWDLAHLLKHLGDRLRQRVSLTQSDDDIEDCVRAYDSALKADLAAPRDRISAARSAASVCMQAGAVLKASDFLDQAMSIVPKVHTRTPERDDEYDQAADYRNLASDAAAIALAAGKKPFAALSLLESGNAVIIGSTIDYRSDVSDLYATHPAIAEDFEKTRREIDSPETSTNGPDLFHDLLRDRYGPAARGRRAAVEHLEELLLTIRDLPHHKNFLLPPAEDRLLELAASGPIVVLNSSFMATRADAIIVTTKSIESLYLEEATRRGFYKPSREAIDAGPEAKEFTLETDVLRGSLRTRAKRNETLGALLEYTWRTFIQPVCSFLERELEPDPERMPHVTWIRVGMPFNQIPIHAVGDSKEGLRANVYSRMVSTYAPSIKALIYARERAFSFLDIADPCLLIATMETTPGAPAGLPGVKDEANAISKVMHNRIPTTHLPQPSAQVVLDELWKSQAVHFACHGSSDTSNPSNNSLIFTKINDDGKHVADPLRVRDISISNHSCRTDTQLAYLSACSGASVDIQTLADEAVHMASGFLLAGFSHVIATLWNVQDDVSVDVAREFYKHLLMGIGKPEGRIERHQRGSWALHKALEPVRKEYIDEPLIWAPFIHMGA</sequence>
<evidence type="ECO:0000313" key="3">
    <source>
        <dbReference type="EMBL" id="KAL2041496.1"/>
    </source>
</evidence>
<dbReference type="PANTHER" id="PTHR19959">
    <property type="entry name" value="KINESIN LIGHT CHAIN"/>
    <property type="match status" value="1"/>
</dbReference>
<organism evidence="3 4">
    <name type="scientific">Stereocaulon virgatum</name>
    <dbReference type="NCBI Taxonomy" id="373712"/>
    <lineage>
        <taxon>Eukaryota</taxon>
        <taxon>Fungi</taxon>
        <taxon>Dikarya</taxon>
        <taxon>Ascomycota</taxon>
        <taxon>Pezizomycotina</taxon>
        <taxon>Lecanoromycetes</taxon>
        <taxon>OSLEUM clade</taxon>
        <taxon>Lecanoromycetidae</taxon>
        <taxon>Lecanorales</taxon>
        <taxon>Lecanorineae</taxon>
        <taxon>Stereocaulaceae</taxon>
        <taxon>Stereocaulon</taxon>
    </lineage>
</organism>
<evidence type="ECO:0000256" key="1">
    <source>
        <dbReference type="SAM" id="MobiDB-lite"/>
    </source>
</evidence>
<dbReference type="EMBL" id="JBEFKJ010000017">
    <property type="protein sequence ID" value="KAL2041496.1"/>
    <property type="molecule type" value="Genomic_DNA"/>
</dbReference>
<gene>
    <name evidence="3" type="ORF">N7G274_005878</name>
</gene>
<dbReference type="InterPro" id="IPR011990">
    <property type="entry name" value="TPR-like_helical_dom_sf"/>
</dbReference>
<feature type="region of interest" description="Disordered" evidence="1">
    <location>
        <begin position="1"/>
        <end position="50"/>
    </location>
</feature>
<feature type="domain" description="CHAT" evidence="2">
    <location>
        <begin position="1151"/>
        <end position="1450"/>
    </location>
</feature>
<accession>A0ABR4A9C5</accession>
<feature type="compositionally biased region" description="Basic and acidic residues" evidence="1">
    <location>
        <begin position="13"/>
        <end position="44"/>
    </location>
</feature>
<dbReference type="SUPFAM" id="SSF48452">
    <property type="entry name" value="TPR-like"/>
    <property type="match status" value="1"/>
</dbReference>
<keyword evidence="4" id="KW-1185">Reference proteome</keyword>
<dbReference type="Proteomes" id="UP001590950">
    <property type="component" value="Unassembled WGS sequence"/>
</dbReference>
<protein>
    <recommendedName>
        <fullName evidence="2">CHAT domain-containing protein</fullName>
    </recommendedName>
</protein>
<evidence type="ECO:0000259" key="2">
    <source>
        <dbReference type="Pfam" id="PF12770"/>
    </source>
</evidence>
<dbReference type="Gene3D" id="1.25.40.10">
    <property type="entry name" value="Tetratricopeptide repeat domain"/>
    <property type="match status" value="3"/>
</dbReference>
<name>A0ABR4A9C5_9LECA</name>
<dbReference type="Pfam" id="PF12770">
    <property type="entry name" value="CHAT"/>
    <property type="match status" value="1"/>
</dbReference>
<comment type="caution">
    <text evidence="3">The sequence shown here is derived from an EMBL/GenBank/DDBJ whole genome shotgun (WGS) entry which is preliminary data.</text>
</comment>
<dbReference type="InterPro" id="IPR024983">
    <property type="entry name" value="CHAT_dom"/>
</dbReference>
<evidence type="ECO:0000313" key="4">
    <source>
        <dbReference type="Proteomes" id="UP001590950"/>
    </source>
</evidence>
<dbReference type="PANTHER" id="PTHR19959:SF119">
    <property type="entry name" value="FUNGAL LIPASE-LIKE DOMAIN-CONTAINING PROTEIN"/>
    <property type="match status" value="1"/>
</dbReference>
<reference evidence="3 4" key="1">
    <citation type="submission" date="2024-09" db="EMBL/GenBank/DDBJ databases">
        <title>Rethinking Asexuality: The Enigmatic Case of Functional Sexual Genes in Lepraria (Stereocaulaceae).</title>
        <authorList>
            <person name="Doellman M."/>
            <person name="Sun Y."/>
            <person name="Barcenas-Pena A."/>
            <person name="Lumbsch H.T."/>
            <person name="Grewe F."/>
        </authorList>
    </citation>
    <scope>NUCLEOTIDE SEQUENCE [LARGE SCALE GENOMIC DNA]</scope>
    <source>
        <strain evidence="3 4">Mercado 3170</strain>
    </source>
</reference>
<dbReference type="Pfam" id="PF13374">
    <property type="entry name" value="TPR_10"/>
    <property type="match status" value="1"/>
</dbReference>
<proteinExistence type="predicted"/>